<dbReference type="Proteomes" id="UP000321820">
    <property type="component" value="Chromosome"/>
</dbReference>
<sequence length="546" mass="63129">MIQQFSADRRALEAAYVISFSGSRLDRMEAFYQQEQQQLAAVDFKTLAEDEKLDYLLLQNQLRGELYELGLQREKATAMRPLLPFAGTIEDLEDEHRHMVRPDSEKTAATLTAMVRTIENAKHTLDPAKSEGKPKSDAVVANRAVVATEQLKKVLHDWYGQYSGYDPGFTWWVEQPYRDADKALEGYEAFLREKLVGIAADDKKTIIGDPVGHEALMRELSADLIPYTPEELTAIAQTEYDWCMKEMLRASHEMGYGDDWHAAVEKVKTMHVPPGDQPELIRKLVVEGIEFVKKNDLVTVPPTAEETWRMIMMTPERQLVNPFFTGGDEISVSYPTNTMTFEQREMSMRGNNIPFARATAFHEMIPGHFLQFYMGARYRPYREPFQTPFWYEGNSLWWEMLFWDRGFDRTPEERVGALVWRMHRSARVIFTMNFHLGKWTPQQCVQFLIDNVGFEPENATAEVRRSFDGSVGPLYQSAYLMGALQFRALHKELVGSGKMTEREFHDAVLHENAMPIALLRAYLEHETLTRDFVPQWKFYGEHPTHP</sequence>
<gene>
    <name evidence="1" type="ORF">FTW19_05695</name>
</gene>
<name>A0A5B9E8V3_9BACT</name>
<dbReference type="AlphaFoldDB" id="A0A5B9E8V3"/>
<keyword evidence="2" id="KW-1185">Reference proteome</keyword>
<dbReference type="InterPro" id="IPR010281">
    <property type="entry name" value="DUF885"/>
</dbReference>
<dbReference type="PANTHER" id="PTHR33361">
    <property type="entry name" value="GLR0591 PROTEIN"/>
    <property type="match status" value="1"/>
</dbReference>
<dbReference type="Pfam" id="PF05960">
    <property type="entry name" value="DUF885"/>
    <property type="match status" value="1"/>
</dbReference>
<protein>
    <submittedName>
        <fullName evidence="1">DUF885 domain-containing protein</fullName>
    </submittedName>
</protein>
<dbReference type="EMBL" id="CP042806">
    <property type="protein sequence ID" value="QEE27545.1"/>
    <property type="molecule type" value="Genomic_DNA"/>
</dbReference>
<dbReference type="KEGG" id="talb:FTW19_05695"/>
<proteinExistence type="predicted"/>
<organism evidence="1 2">
    <name type="scientific">Terriglobus albidus</name>
    <dbReference type="NCBI Taxonomy" id="1592106"/>
    <lineage>
        <taxon>Bacteria</taxon>
        <taxon>Pseudomonadati</taxon>
        <taxon>Acidobacteriota</taxon>
        <taxon>Terriglobia</taxon>
        <taxon>Terriglobales</taxon>
        <taxon>Acidobacteriaceae</taxon>
        <taxon>Terriglobus</taxon>
    </lineage>
</organism>
<evidence type="ECO:0000313" key="2">
    <source>
        <dbReference type="Proteomes" id="UP000321820"/>
    </source>
</evidence>
<evidence type="ECO:0000313" key="1">
    <source>
        <dbReference type="EMBL" id="QEE27545.1"/>
    </source>
</evidence>
<dbReference type="RefSeq" id="WP_147646736.1">
    <property type="nucleotide sequence ID" value="NZ_CP042806.1"/>
</dbReference>
<reference evidence="1 2" key="1">
    <citation type="submission" date="2019-08" db="EMBL/GenBank/DDBJ databases">
        <title>Complete genome sequence of Terriglobus albidus strain ORNL.</title>
        <authorList>
            <person name="Podar M."/>
        </authorList>
    </citation>
    <scope>NUCLEOTIDE SEQUENCE [LARGE SCALE GENOMIC DNA]</scope>
    <source>
        <strain evidence="1 2">ORNL</strain>
    </source>
</reference>
<dbReference type="PANTHER" id="PTHR33361:SF2">
    <property type="entry name" value="DUF885 DOMAIN-CONTAINING PROTEIN"/>
    <property type="match status" value="1"/>
</dbReference>
<dbReference type="OrthoDB" id="9769898at2"/>
<accession>A0A5B9E8V3</accession>